<evidence type="ECO:0000259" key="1">
    <source>
        <dbReference type="Pfam" id="PF00534"/>
    </source>
</evidence>
<dbReference type="GO" id="GO:1901135">
    <property type="term" value="P:carbohydrate derivative metabolic process"/>
    <property type="evidence" value="ECO:0007669"/>
    <property type="project" value="UniProtKB-ARBA"/>
</dbReference>
<reference evidence="2 3" key="1">
    <citation type="journal article" date="2020" name="G3 (Bethesda)">
        <title>CeMbio - The Caenorhabditis elegans Microbiome Resource.</title>
        <authorList>
            <person name="Dirksen P."/>
            <person name="Assie A."/>
            <person name="Zimmermann J."/>
            <person name="Zhang F."/>
            <person name="Tietje A.M."/>
            <person name="Marsh S.A."/>
            <person name="Felix M.A."/>
            <person name="Shapira M."/>
            <person name="Kaleta C."/>
            <person name="Schulenburg H."/>
            <person name="Samuel B."/>
        </authorList>
    </citation>
    <scope>NUCLEOTIDE SEQUENCE [LARGE SCALE GENOMIC DNA]</scope>
    <source>
        <strain evidence="2 3">MSPm1</strain>
    </source>
</reference>
<dbReference type="GO" id="GO:0016757">
    <property type="term" value="F:glycosyltransferase activity"/>
    <property type="evidence" value="ECO:0007669"/>
    <property type="project" value="InterPro"/>
</dbReference>
<feature type="domain" description="Glycosyl transferase family 1" evidence="1">
    <location>
        <begin position="186"/>
        <end position="365"/>
    </location>
</feature>
<dbReference type="Pfam" id="PF00534">
    <property type="entry name" value="Glycos_transf_1"/>
    <property type="match status" value="1"/>
</dbReference>
<dbReference type="AlphaFoldDB" id="A0A7G5DMU0"/>
<gene>
    <name evidence="2" type="ORF">HS968_24110</name>
</gene>
<dbReference type="Proteomes" id="UP000515276">
    <property type="component" value="Chromosome"/>
</dbReference>
<proteinExistence type="predicted"/>
<dbReference type="EMBL" id="CP059139">
    <property type="protein sequence ID" value="QMV63065.1"/>
    <property type="molecule type" value="Genomic_DNA"/>
</dbReference>
<evidence type="ECO:0000313" key="3">
    <source>
        <dbReference type="Proteomes" id="UP000515276"/>
    </source>
</evidence>
<dbReference type="PANTHER" id="PTHR12526">
    <property type="entry name" value="GLYCOSYLTRANSFERASE"/>
    <property type="match status" value="1"/>
</dbReference>
<evidence type="ECO:0000313" key="2">
    <source>
        <dbReference type="EMBL" id="QMV63065.1"/>
    </source>
</evidence>
<dbReference type="PANTHER" id="PTHR12526:SF572">
    <property type="entry name" value="BLL5144 PROTEIN"/>
    <property type="match status" value="1"/>
</dbReference>
<dbReference type="RefSeq" id="WP_182369004.1">
    <property type="nucleotide sequence ID" value="NZ_CP059139.1"/>
</dbReference>
<organism evidence="2 3">
    <name type="scientific">Pseudomonas berkeleyensis</name>
    <dbReference type="NCBI Taxonomy" id="2726956"/>
    <lineage>
        <taxon>Bacteria</taxon>
        <taxon>Pseudomonadati</taxon>
        <taxon>Pseudomonadota</taxon>
        <taxon>Gammaproteobacteria</taxon>
        <taxon>Pseudomonadales</taxon>
        <taxon>Pseudomonadaceae</taxon>
        <taxon>Pseudomonas</taxon>
    </lineage>
</organism>
<protein>
    <submittedName>
        <fullName evidence="2">Glycosyltransferase</fullName>
    </submittedName>
</protein>
<keyword evidence="3" id="KW-1185">Reference proteome</keyword>
<keyword evidence="2" id="KW-0808">Transferase</keyword>
<name>A0A7G5DMU0_9PSED</name>
<sequence length="390" mass="43091">MRIALLAPLPPDQNGIADYTGHFKAALEINGVEVVTPLLGCDANVQSVEACVAAFDWTSVDLAHAELGGGRLREFHALKLLRQRYPNLKLTATVHDPERLIWRPAHLPWLLAWTERFPGLIQQAAVVLSDPLTLRDERRLARSLDRLFTLTNLGAQCLAHRMGLEPGRVAMVPHGNLDVAPVELPPTEVIRLLYFGFIYRGKGIESLLEAFAKVLQSDSSLKARMRLTLAGGTAAEMAFGASGSYLEELRTLITDFRLESNIDWRLNLPRDEIAQVIQAHHVMVLPYRESQKLSILGAQRGTSGALSWASACGRGAITSDARAFAEEVSNGNGMTFAQGDSNALAEILLKFARQPDLASTWGDRASSIGRERRWSSIGRRFHKHFDELCK</sequence>
<dbReference type="SUPFAM" id="SSF53756">
    <property type="entry name" value="UDP-Glycosyltransferase/glycogen phosphorylase"/>
    <property type="match status" value="1"/>
</dbReference>
<accession>A0A7G5DMU0</accession>
<dbReference type="InterPro" id="IPR001296">
    <property type="entry name" value="Glyco_trans_1"/>
</dbReference>
<dbReference type="Gene3D" id="3.40.50.2000">
    <property type="entry name" value="Glycogen Phosphorylase B"/>
    <property type="match status" value="1"/>
</dbReference>